<dbReference type="RefSeq" id="WP_167241545.1">
    <property type="nucleotide sequence ID" value="NZ_WHJF01000442.1"/>
</dbReference>
<keyword evidence="4" id="KW-1185">Reference proteome</keyword>
<dbReference type="Proteomes" id="UP000610594">
    <property type="component" value="Unassembled WGS sequence"/>
</dbReference>
<sequence length="88" mass="9682">MSSHHHPHQKVVLITGASSGIGAATARWRGRHGYRLVLGARRADRLTALVAEIRNEGGVAESFAMDVRRLEDVQGFVAFALDVYKRVD</sequence>
<dbReference type="EMBL" id="WHJF01000442">
    <property type="protein sequence ID" value="NHZ67245.1"/>
    <property type="molecule type" value="Genomic_DNA"/>
</dbReference>
<feature type="non-terminal residue" evidence="3">
    <location>
        <position position="88"/>
    </location>
</feature>
<gene>
    <name evidence="3" type="ORF">F1735_34250</name>
</gene>
<dbReference type="PANTHER" id="PTHR44196:SF1">
    <property type="entry name" value="DEHYDROGENASE_REDUCTASE SDR FAMILY MEMBER 7B"/>
    <property type="match status" value="1"/>
</dbReference>
<dbReference type="InterPro" id="IPR036291">
    <property type="entry name" value="NAD(P)-bd_dom_sf"/>
</dbReference>
<dbReference type="SUPFAM" id="SSF51735">
    <property type="entry name" value="NAD(P)-binding Rossmann-fold domains"/>
    <property type="match status" value="1"/>
</dbReference>
<dbReference type="Pfam" id="PF00106">
    <property type="entry name" value="adh_short"/>
    <property type="match status" value="1"/>
</dbReference>
<evidence type="ECO:0000256" key="2">
    <source>
        <dbReference type="ARBA" id="ARBA00023002"/>
    </source>
</evidence>
<evidence type="ECO:0000313" key="3">
    <source>
        <dbReference type="EMBL" id="NHZ67245.1"/>
    </source>
</evidence>
<reference evidence="3 4" key="1">
    <citation type="submission" date="2019-10" db="EMBL/GenBank/DDBJ databases">
        <title>Taxonomy of Antarctic Massilia spp.: description of Massilia rubra sp. nov., Massilia aquatica sp. nov., Massilia mucilaginosa sp. nov., Massilia frigida sp. nov. isolated from streams, lakes and regoliths.</title>
        <authorList>
            <person name="Holochova P."/>
            <person name="Sedlacek I."/>
            <person name="Kralova S."/>
            <person name="Maslanova I."/>
            <person name="Busse H.-J."/>
            <person name="Stankova E."/>
            <person name="Vrbovska V."/>
            <person name="Kovarovic V."/>
            <person name="Bartak M."/>
            <person name="Svec P."/>
            <person name="Pantucek R."/>
        </authorList>
    </citation>
    <scope>NUCLEOTIDE SEQUENCE [LARGE SCALE GENOMIC DNA]</scope>
    <source>
        <strain evidence="3 4">CCM 8694</strain>
    </source>
</reference>
<comment type="caution">
    <text evidence="3">The sequence shown here is derived from an EMBL/GenBank/DDBJ whole genome shotgun (WGS) entry which is preliminary data.</text>
</comment>
<dbReference type="Gene3D" id="3.40.50.720">
    <property type="entry name" value="NAD(P)-binding Rossmann-like Domain"/>
    <property type="match status" value="1"/>
</dbReference>
<protein>
    <submittedName>
        <fullName evidence="3">SDR family NAD(P)-dependent oxidoreductase</fullName>
    </submittedName>
</protein>
<organism evidence="3 4">
    <name type="scientific">Massilia genomosp. 1</name>
    <dbReference type="NCBI Taxonomy" id="2609280"/>
    <lineage>
        <taxon>Bacteria</taxon>
        <taxon>Pseudomonadati</taxon>
        <taxon>Pseudomonadota</taxon>
        <taxon>Betaproteobacteria</taxon>
        <taxon>Burkholderiales</taxon>
        <taxon>Oxalobacteraceae</taxon>
        <taxon>Telluria group</taxon>
        <taxon>Massilia</taxon>
    </lineage>
</organism>
<name>A0ABX0MX24_9BURK</name>
<accession>A0ABX0MX24</accession>
<dbReference type="PANTHER" id="PTHR44196">
    <property type="entry name" value="DEHYDROGENASE/REDUCTASE SDR FAMILY MEMBER 7B"/>
    <property type="match status" value="1"/>
</dbReference>
<dbReference type="InterPro" id="IPR002347">
    <property type="entry name" value="SDR_fam"/>
</dbReference>
<proteinExistence type="inferred from homology"/>
<evidence type="ECO:0000256" key="1">
    <source>
        <dbReference type="ARBA" id="ARBA00006484"/>
    </source>
</evidence>
<keyword evidence="2" id="KW-0560">Oxidoreductase</keyword>
<evidence type="ECO:0000313" key="4">
    <source>
        <dbReference type="Proteomes" id="UP000610594"/>
    </source>
</evidence>
<comment type="similarity">
    <text evidence="1">Belongs to the short-chain dehydrogenases/reductases (SDR) family.</text>
</comment>